<dbReference type="AlphaFoldDB" id="C0C2Y3"/>
<dbReference type="GO" id="GO:0033711">
    <property type="term" value="F:4-phosphoerythronate dehydrogenase activity"/>
    <property type="evidence" value="ECO:0007669"/>
    <property type="project" value="UniProtKB-EC"/>
</dbReference>
<name>C0C2Y3_9FIRM</name>
<dbReference type="Pfam" id="PF02826">
    <property type="entry name" value="2-Hacid_dh_C"/>
    <property type="match status" value="1"/>
</dbReference>
<dbReference type="EC" id="1.1.1.290" evidence="7"/>
<organism evidence="7 8">
    <name type="scientific">[Clostridium] hylemonae DSM 15053</name>
    <dbReference type="NCBI Taxonomy" id="553973"/>
    <lineage>
        <taxon>Bacteria</taxon>
        <taxon>Bacillati</taxon>
        <taxon>Bacillota</taxon>
        <taxon>Clostridia</taxon>
        <taxon>Lachnospirales</taxon>
        <taxon>Lachnospiraceae</taxon>
    </lineage>
</organism>
<sequence>MAKLLVTGWIPEDIIGKYREQFEEIVLPDEKKTNYTVGEVSGMIGRFDVLFTISAFPFRDDLIEKAVNLKAVCNLGVGYDNIDVQACTERNICVINTPVSVCEPTAEFTIALMMSITRGTLMYDREVRETKRTASVCFFDRDIMLYGKTLGILGFGRIGQAAARKAKGLGMNIIYYDPYRKEDAEKEMDAVYCTFDEVLEKADVVSCHMPYTEENHHVIGAEAFRKMKKTAYFINVARGPIMDEPALVYAVKNKVIRGAATDVYENEPHISEEITKLNNIVLSPHIGSNVYEARRNMAWEALDGSLSVLAHARPHNLVNTSLMGQI</sequence>
<dbReference type="SUPFAM" id="SSF51735">
    <property type="entry name" value="NAD(P)-binding Rossmann-fold domains"/>
    <property type="match status" value="1"/>
</dbReference>
<dbReference type="OrthoDB" id="9805416at2"/>
<dbReference type="PANTHER" id="PTHR42789">
    <property type="entry name" value="D-ISOMER SPECIFIC 2-HYDROXYACID DEHYDROGENASE FAMILY PROTEIN (AFU_ORTHOLOGUE AFUA_6G10090)"/>
    <property type="match status" value="1"/>
</dbReference>
<dbReference type="GO" id="GO:0051287">
    <property type="term" value="F:NAD binding"/>
    <property type="evidence" value="ECO:0007669"/>
    <property type="project" value="InterPro"/>
</dbReference>
<dbReference type="PANTHER" id="PTHR42789:SF1">
    <property type="entry name" value="D-ISOMER SPECIFIC 2-HYDROXYACID DEHYDROGENASE FAMILY PROTEIN (AFU_ORTHOLOGUE AFUA_6G10090)"/>
    <property type="match status" value="1"/>
</dbReference>
<evidence type="ECO:0000256" key="2">
    <source>
        <dbReference type="ARBA" id="ARBA00022605"/>
    </source>
</evidence>
<dbReference type="eggNOG" id="COG1052">
    <property type="taxonomic scope" value="Bacteria"/>
</dbReference>
<keyword evidence="3 5" id="KW-0560">Oxidoreductase</keyword>
<gene>
    <name evidence="7" type="primary">pdxB</name>
    <name evidence="7" type="ORF">CLOHYLEM_06440</name>
</gene>
<dbReference type="CDD" id="cd12178">
    <property type="entry name" value="2-Hacid_dh_13"/>
    <property type="match status" value="1"/>
</dbReference>
<dbReference type="EMBL" id="ABYI02000024">
    <property type="protein sequence ID" value="EEG73494.1"/>
    <property type="molecule type" value="Genomic_DNA"/>
</dbReference>
<proteinExistence type="inferred from homology"/>
<dbReference type="STRING" id="553973.CLOHYLEM_06440"/>
<reference evidence="7" key="2">
    <citation type="submission" date="2013-06" db="EMBL/GenBank/DDBJ databases">
        <title>Draft genome sequence of Clostridium hylemonae (DSM 15053).</title>
        <authorList>
            <person name="Sudarsanam P."/>
            <person name="Ley R."/>
            <person name="Guruge J."/>
            <person name="Turnbaugh P.J."/>
            <person name="Mahowald M."/>
            <person name="Liep D."/>
            <person name="Gordon J."/>
        </authorList>
    </citation>
    <scope>NUCLEOTIDE SEQUENCE</scope>
    <source>
        <strain evidence="7">DSM 15053</strain>
    </source>
</reference>
<accession>C0C2Y3</accession>
<dbReference type="Proteomes" id="UP000004893">
    <property type="component" value="Unassembled WGS sequence"/>
</dbReference>
<evidence type="ECO:0000259" key="6">
    <source>
        <dbReference type="SMART" id="SM00997"/>
    </source>
</evidence>
<comment type="caution">
    <text evidence="7">The sequence shown here is derived from an EMBL/GenBank/DDBJ whole genome shotgun (WGS) entry which is preliminary data.</text>
</comment>
<dbReference type="InterPro" id="IPR015878">
    <property type="entry name" value="Ado_hCys_hydrolase_NAD-bd"/>
</dbReference>
<dbReference type="InterPro" id="IPR029753">
    <property type="entry name" value="D-isomer_DH_CS"/>
</dbReference>
<dbReference type="SMART" id="SM00997">
    <property type="entry name" value="AdoHcyase_NAD"/>
    <property type="match status" value="1"/>
</dbReference>
<dbReference type="InterPro" id="IPR029752">
    <property type="entry name" value="D-isomer_DH_CS1"/>
</dbReference>
<keyword evidence="2" id="KW-0028">Amino-acid biosynthesis</keyword>
<dbReference type="SUPFAM" id="SSF52283">
    <property type="entry name" value="Formate/glycerate dehydrogenase catalytic domain-like"/>
    <property type="match status" value="1"/>
</dbReference>
<dbReference type="InterPro" id="IPR006139">
    <property type="entry name" value="D-isomer_2_OHA_DH_cat_dom"/>
</dbReference>
<evidence type="ECO:0000256" key="1">
    <source>
        <dbReference type="ARBA" id="ARBA00005854"/>
    </source>
</evidence>
<protein>
    <submittedName>
        <fullName evidence="7">4-phosphoerythronate dehydrogenase</fullName>
        <ecNumber evidence="7">1.1.1.290</ecNumber>
    </submittedName>
</protein>
<dbReference type="Gene3D" id="3.40.50.720">
    <property type="entry name" value="NAD(P)-binding Rossmann-like Domain"/>
    <property type="match status" value="2"/>
</dbReference>
<evidence type="ECO:0000313" key="8">
    <source>
        <dbReference type="Proteomes" id="UP000004893"/>
    </source>
</evidence>
<reference evidence="7" key="1">
    <citation type="submission" date="2009-02" db="EMBL/GenBank/DDBJ databases">
        <authorList>
            <person name="Fulton L."/>
            <person name="Clifton S."/>
            <person name="Fulton B."/>
            <person name="Xu J."/>
            <person name="Minx P."/>
            <person name="Pepin K.H."/>
            <person name="Johnson M."/>
            <person name="Bhonagiri V."/>
            <person name="Nash W.E."/>
            <person name="Mardis E.R."/>
            <person name="Wilson R.K."/>
        </authorList>
    </citation>
    <scope>NUCLEOTIDE SEQUENCE [LARGE SCALE GENOMIC DNA]</scope>
    <source>
        <strain evidence="7">DSM 15053</strain>
    </source>
</reference>
<dbReference type="InterPro" id="IPR006140">
    <property type="entry name" value="D-isomer_DH_NAD-bd"/>
</dbReference>
<dbReference type="PROSITE" id="PS00065">
    <property type="entry name" value="D_2_HYDROXYACID_DH_1"/>
    <property type="match status" value="1"/>
</dbReference>
<evidence type="ECO:0000256" key="5">
    <source>
        <dbReference type="RuleBase" id="RU003719"/>
    </source>
</evidence>
<dbReference type="InterPro" id="IPR050857">
    <property type="entry name" value="D-2-hydroxyacid_DH"/>
</dbReference>
<evidence type="ECO:0000256" key="3">
    <source>
        <dbReference type="ARBA" id="ARBA00023002"/>
    </source>
</evidence>
<dbReference type="PROSITE" id="PS00671">
    <property type="entry name" value="D_2_HYDROXYACID_DH_3"/>
    <property type="match status" value="1"/>
</dbReference>
<dbReference type="InterPro" id="IPR036291">
    <property type="entry name" value="NAD(P)-bd_dom_sf"/>
</dbReference>
<evidence type="ECO:0000256" key="4">
    <source>
        <dbReference type="ARBA" id="ARBA00023027"/>
    </source>
</evidence>
<dbReference type="HOGENOM" id="CLU_019796_1_2_9"/>
<comment type="similarity">
    <text evidence="1 5">Belongs to the D-isomer specific 2-hydroxyacid dehydrogenase family.</text>
</comment>
<dbReference type="GO" id="GO:0008652">
    <property type="term" value="P:amino acid biosynthetic process"/>
    <property type="evidence" value="ECO:0007669"/>
    <property type="project" value="UniProtKB-KW"/>
</dbReference>
<dbReference type="FunFam" id="3.40.50.720:FF:000203">
    <property type="entry name" value="D-3-phosphoglycerate dehydrogenase (SerA)"/>
    <property type="match status" value="1"/>
</dbReference>
<feature type="domain" description="S-adenosyl-L-homocysteine hydrolase NAD binding" evidence="6">
    <location>
        <begin position="142"/>
        <end position="322"/>
    </location>
</feature>
<keyword evidence="4" id="KW-0520">NAD</keyword>
<dbReference type="Pfam" id="PF00389">
    <property type="entry name" value="2-Hacid_dh"/>
    <property type="match status" value="1"/>
</dbReference>
<dbReference type="RefSeq" id="WP_006443799.1">
    <property type="nucleotide sequence ID" value="NZ_CP036524.1"/>
</dbReference>
<keyword evidence="8" id="KW-1185">Reference proteome</keyword>
<evidence type="ECO:0000313" key="7">
    <source>
        <dbReference type="EMBL" id="EEG73494.1"/>
    </source>
</evidence>